<feature type="region of interest" description="Disordered" evidence="1">
    <location>
        <begin position="68"/>
        <end position="88"/>
    </location>
</feature>
<evidence type="ECO:0000256" key="1">
    <source>
        <dbReference type="SAM" id="MobiDB-lite"/>
    </source>
</evidence>
<dbReference type="GO" id="GO:0036157">
    <property type="term" value="C:outer dynein arm"/>
    <property type="evidence" value="ECO:0007669"/>
    <property type="project" value="InterPro"/>
</dbReference>
<evidence type="ECO:0000259" key="2">
    <source>
        <dbReference type="Pfam" id="PF15867"/>
    </source>
</evidence>
<dbReference type="InterPro" id="IPR042422">
    <property type="entry name" value="CC103"/>
</dbReference>
<dbReference type="GO" id="GO:0003351">
    <property type="term" value="P:epithelial cilium movement involved in extracellular fluid movement"/>
    <property type="evidence" value="ECO:0007669"/>
    <property type="project" value="TreeGrafter"/>
</dbReference>
<dbReference type="AlphaFoldDB" id="A0AAG5D102"/>
<sequence length="88" mass="10102">MMAKIWDALEKISRDDIVALERRCLEQIQEDVLYAVRNDAKLRAVATTKNYEEFKNIVDSAHLTPLSASDKQNAKTKHRIWNSAAKSE</sequence>
<keyword evidence="4" id="KW-1185">Reference proteome</keyword>
<dbReference type="PANTHER" id="PTHR28572">
    <property type="entry name" value="COILED-COIL DOMAIN-CONTAINING PROTEIN 103"/>
    <property type="match status" value="1"/>
</dbReference>
<accession>A0AAG5D102</accession>
<evidence type="ECO:0000313" key="4">
    <source>
        <dbReference type="Proteomes" id="UP000075880"/>
    </source>
</evidence>
<dbReference type="GO" id="GO:0005576">
    <property type="term" value="C:extracellular region"/>
    <property type="evidence" value="ECO:0007669"/>
    <property type="project" value="GOC"/>
</dbReference>
<reference evidence="3" key="1">
    <citation type="submission" date="2024-04" db="UniProtKB">
        <authorList>
            <consortium name="EnsemblMetazoa"/>
        </authorList>
    </citation>
    <scope>IDENTIFICATION</scope>
    <source>
        <strain evidence="3">EBRO</strain>
    </source>
</reference>
<organism evidence="3 4">
    <name type="scientific">Anopheles atroparvus</name>
    <name type="common">European mosquito</name>
    <dbReference type="NCBI Taxonomy" id="41427"/>
    <lineage>
        <taxon>Eukaryota</taxon>
        <taxon>Metazoa</taxon>
        <taxon>Ecdysozoa</taxon>
        <taxon>Arthropoda</taxon>
        <taxon>Hexapoda</taxon>
        <taxon>Insecta</taxon>
        <taxon>Pterygota</taxon>
        <taxon>Neoptera</taxon>
        <taxon>Endopterygota</taxon>
        <taxon>Diptera</taxon>
        <taxon>Nematocera</taxon>
        <taxon>Culicoidea</taxon>
        <taxon>Culicidae</taxon>
        <taxon>Anophelinae</taxon>
        <taxon>Anopheles</taxon>
    </lineage>
</organism>
<dbReference type="InterPro" id="IPR031733">
    <property type="entry name" value="Dynein_attach_N"/>
</dbReference>
<dbReference type="Proteomes" id="UP000075880">
    <property type="component" value="Unassembled WGS sequence"/>
</dbReference>
<protein>
    <recommendedName>
        <fullName evidence="2">Dynein attachment factor N-terminal domain-containing protein</fullName>
    </recommendedName>
</protein>
<dbReference type="PANTHER" id="PTHR28572:SF1">
    <property type="entry name" value="COILED-COIL DOMAIN-CONTAINING PROTEIN 103"/>
    <property type="match status" value="1"/>
</dbReference>
<name>A0AAG5D102_ANOAO</name>
<dbReference type="GO" id="GO:0036159">
    <property type="term" value="P:inner dynein arm assembly"/>
    <property type="evidence" value="ECO:0007669"/>
    <property type="project" value="TreeGrafter"/>
</dbReference>
<dbReference type="GO" id="GO:0007368">
    <property type="term" value="P:determination of left/right symmetry"/>
    <property type="evidence" value="ECO:0007669"/>
    <property type="project" value="TreeGrafter"/>
</dbReference>
<dbReference type="EnsemblMetazoa" id="ENSAATROPT004848">
    <property type="protein sequence ID" value="ENSAATROPP004585"/>
    <property type="gene ID" value="ENSAATROPG003867"/>
</dbReference>
<proteinExistence type="predicted"/>
<feature type="domain" description="Dynein attachment factor N-terminal" evidence="2">
    <location>
        <begin position="16"/>
        <end position="82"/>
    </location>
</feature>
<evidence type="ECO:0000313" key="3">
    <source>
        <dbReference type="EnsemblMetazoa" id="ENSAATROPP004585"/>
    </source>
</evidence>
<dbReference type="Pfam" id="PF15867">
    <property type="entry name" value="Dynein_attach_N"/>
    <property type="match status" value="1"/>
</dbReference>